<feature type="domain" description="K Homology" evidence="5">
    <location>
        <begin position="946"/>
        <end position="1023"/>
    </location>
</feature>
<dbReference type="Pfam" id="PF22952">
    <property type="entry name" value="KH_11"/>
    <property type="match status" value="1"/>
</dbReference>
<feature type="compositionally biased region" description="Basic and acidic residues" evidence="4">
    <location>
        <begin position="75"/>
        <end position="91"/>
    </location>
</feature>
<dbReference type="CDD" id="cd02394">
    <property type="entry name" value="KH-I_Vigilin_rpt6"/>
    <property type="match status" value="1"/>
</dbReference>
<feature type="domain" description="K Homology" evidence="5">
    <location>
        <begin position="547"/>
        <end position="620"/>
    </location>
</feature>
<reference evidence="6 7" key="1">
    <citation type="journal article" date="2010" name="Nature">
        <title>Perigord black truffle genome uncovers evolutionary origins and mechanisms of symbiosis.</title>
        <authorList>
            <person name="Martin F."/>
            <person name="Kohler A."/>
            <person name="Murat C."/>
            <person name="Balestrini R."/>
            <person name="Coutinho P.M."/>
            <person name="Jaillon O."/>
            <person name="Montanini B."/>
            <person name="Morin E."/>
            <person name="Noel B."/>
            <person name="Percudani R."/>
            <person name="Porcel B."/>
            <person name="Rubini A."/>
            <person name="Amicucci A."/>
            <person name="Amselem J."/>
            <person name="Anthouard V."/>
            <person name="Arcioni S."/>
            <person name="Artiguenave F."/>
            <person name="Aury J.M."/>
            <person name="Ballario P."/>
            <person name="Bolchi A."/>
            <person name="Brenna A."/>
            <person name="Brun A."/>
            <person name="Buee M."/>
            <person name="Cantarel B."/>
            <person name="Chevalier G."/>
            <person name="Couloux A."/>
            <person name="Da Silva C."/>
            <person name="Denoeud F."/>
            <person name="Duplessis S."/>
            <person name="Ghignone S."/>
            <person name="Hilselberger B."/>
            <person name="Iotti M."/>
            <person name="Marcais B."/>
            <person name="Mello A."/>
            <person name="Miranda M."/>
            <person name="Pacioni G."/>
            <person name="Quesneville H."/>
            <person name="Riccioni C."/>
            <person name="Ruotolo R."/>
            <person name="Splivallo R."/>
            <person name="Stocchi V."/>
            <person name="Tisserant E."/>
            <person name="Viscomi A.R."/>
            <person name="Zambonelli A."/>
            <person name="Zampieri E."/>
            <person name="Henrissat B."/>
            <person name="Lebrun M.H."/>
            <person name="Paolocci F."/>
            <person name="Bonfante P."/>
            <person name="Ottonello S."/>
            <person name="Wincker P."/>
        </authorList>
    </citation>
    <scope>NUCLEOTIDE SEQUENCE [LARGE SCALE GENOMIC DNA]</scope>
    <source>
        <strain evidence="6 7">Mel28</strain>
    </source>
</reference>
<dbReference type="SUPFAM" id="SSF54791">
    <property type="entry name" value="Eukaryotic type KH-domain (KH-domain type I)"/>
    <property type="match status" value="6"/>
</dbReference>
<feature type="domain" description="K Homology" evidence="5">
    <location>
        <begin position="717"/>
        <end position="780"/>
    </location>
</feature>
<dbReference type="Proteomes" id="UP000006911">
    <property type="component" value="Unassembled WGS sequence"/>
</dbReference>
<dbReference type="SMART" id="SM00322">
    <property type="entry name" value="KH"/>
    <property type="match status" value="13"/>
</dbReference>
<feature type="domain" description="K Homology" evidence="5">
    <location>
        <begin position="629"/>
        <end position="708"/>
    </location>
</feature>
<feature type="domain" description="K Homology" evidence="5">
    <location>
        <begin position="1100"/>
        <end position="1210"/>
    </location>
</feature>
<protein>
    <submittedName>
        <fullName evidence="6">(Perigord truffle) hypothetical protein</fullName>
    </submittedName>
</protein>
<dbReference type="KEGG" id="tml:GSTUM_00000806001"/>
<dbReference type="GO" id="GO:0003723">
    <property type="term" value="F:RNA binding"/>
    <property type="evidence" value="ECO:0007669"/>
    <property type="project" value="UniProtKB-UniRule"/>
</dbReference>
<feature type="domain" description="K Homology" evidence="5">
    <location>
        <begin position="153"/>
        <end position="223"/>
    </location>
</feature>
<dbReference type="Gene3D" id="3.30.310.210">
    <property type="match status" value="1"/>
</dbReference>
<dbReference type="OMA" id="DHAGQQV"/>
<feature type="domain" description="K Homology" evidence="5">
    <location>
        <begin position="1215"/>
        <end position="1284"/>
    </location>
</feature>
<evidence type="ECO:0000256" key="1">
    <source>
        <dbReference type="ARBA" id="ARBA00022737"/>
    </source>
</evidence>
<dbReference type="FunCoup" id="D5GCW2">
    <property type="interactions" value="646"/>
</dbReference>
<evidence type="ECO:0000256" key="2">
    <source>
        <dbReference type="ARBA" id="ARBA00022884"/>
    </source>
</evidence>
<feature type="region of interest" description="Disordered" evidence="4">
    <location>
        <begin position="1"/>
        <end position="21"/>
    </location>
</feature>
<accession>D5GCW2</accession>
<feature type="region of interest" description="Disordered" evidence="4">
    <location>
        <begin position="1135"/>
        <end position="1160"/>
    </location>
</feature>
<evidence type="ECO:0000256" key="3">
    <source>
        <dbReference type="PROSITE-ProRule" id="PRU00117"/>
    </source>
</evidence>
<dbReference type="InterPro" id="IPR057778">
    <property type="entry name" value="KH_Vigilin_N"/>
</dbReference>
<feature type="region of interest" description="Disordered" evidence="4">
    <location>
        <begin position="54"/>
        <end position="111"/>
    </location>
</feature>
<dbReference type="eggNOG" id="KOG2208">
    <property type="taxonomic scope" value="Eukaryota"/>
</dbReference>
<dbReference type="HOGENOM" id="CLU_003293_0_0_1"/>
<dbReference type="GeneID" id="9183822"/>
<evidence type="ECO:0000256" key="4">
    <source>
        <dbReference type="SAM" id="MobiDB-lite"/>
    </source>
</evidence>
<evidence type="ECO:0000313" key="6">
    <source>
        <dbReference type="EMBL" id="CAZ82355.1"/>
    </source>
</evidence>
<dbReference type="Pfam" id="PF24668">
    <property type="entry name" value="KH_Vigilin"/>
    <property type="match status" value="1"/>
</dbReference>
<evidence type="ECO:0000259" key="5">
    <source>
        <dbReference type="SMART" id="SM00322"/>
    </source>
</evidence>
<dbReference type="InterPro" id="IPR054548">
    <property type="entry name" value="SCP160-like_KH"/>
</dbReference>
<feature type="domain" description="K Homology" evidence="5">
    <location>
        <begin position="308"/>
        <end position="384"/>
    </location>
</feature>
<keyword evidence="2 3" id="KW-0694">RNA-binding</keyword>
<gene>
    <name evidence="6" type="ORF">GSTUM_00000806001</name>
</gene>
<name>D5GCW2_TUBMM</name>
<dbReference type="Gene3D" id="3.30.1370.10">
    <property type="entry name" value="K Homology domain, type 1"/>
    <property type="match status" value="8"/>
</dbReference>
<dbReference type="RefSeq" id="XP_002838164.1">
    <property type="nucleotide sequence ID" value="XM_002838118.1"/>
</dbReference>
<evidence type="ECO:0000313" key="7">
    <source>
        <dbReference type="Proteomes" id="UP000006911"/>
    </source>
</evidence>
<dbReference type="InParanoid" id="D5GCW2"/>
<dbReference type="EMBL" id="FN430126">
    <property type="protein sequence ID" value="CAZ82355.1"/>
    <property type="molecule type" value="Genomic_DNA"/>
</dbReference>
<dbReference type="InterPro" id="IPR036612">
    <property type="entry name" value="KH_dom_type_1_sf"/>
</dbReference>
<dbReference type="PANTHER" id="PTHR10288">
    <property type="entry name" value="KH DOMAIN CONTAINING RNA BINDING PROTEIN"/>
    <property type="match status" value="1"/>
</dbReference>
<feature type="domain" description="K Homology" evidence="5">
    <location>
        <begin position="870"/>
        <end position="942"/>
    </location>
</feature>
<dbReference type="STRING" id="656061.D5GCW2"/>
<dbReference type="PROSITE" id="PS50084">
    <property type="entry name" value="KH_TYPE_1"/>
    <property type="match status" value="8"/>
</dbReference>
<dbReference type="InterPro" id="IPR004087">
    <property type="entry name" value="KH_dom"/>
</dbReference>
<feature type="domain" description="K Homology" evidence="5">
    <location>
        <begin position="387"/>
        <end position="456"/>
    </location>
</feature>
<feature type="domain" description="K Homology" evidence="5">
    <location>
        <begin position="1027"/>
        <end position="1099"/>
    </location>
</feature>
<organism evidence="6 7">
    <name type="scientific">Tuber melanosporum (strain Mel28)</name>
    <name type="common">Perigord black truffle</name>
    <dbReference type="NCBI Taxonomy" id="656061"/>
    <lineage>
        <taxon>Eukaryota</taxon>
        <taxon>Fungi</taxon>
        <taxon>Dikarya</taxon>
        <taxon>Ascomycota</taxon>
        <taxon>Pezizomycotina</taxon>
        <taxon>Pezizomycetes</taxon>
        <taxon>Pezizales</taxon>
        <taxon>Tuberaceae</taxon>
        <taxon>Tuber</taxon>
    </lineage>
</organism>
<keyword evidence="7" id="KW-1185">Reference proteome</keyword>
<proteinExistence type="predicted"/>
<feature type="domain" description="K Homology" evidence="5">
    <location>
        <begin position="784"/>
        <end position="865"/>
    </location>
</feature>
<sequence length="1302" mass="142263">MSKQSNGTNGAPPAEGSATQITVVAPVDENSVEAAKELSTAERLMQQHAIVAQREATTSQAKNEDATVTDAPIAKVEKRFPKQNEKPEVRGLDVSSDEAFPTLGGGSGKPNLARVPFGWGAGMAAPMANGNGYNGESATASASAFTPAVQGSSGQSTIYLLPTQKRHLSELRKPPNELAKDIMRSTGTKIEMQQTSTQTTVFIISGTEANRQKANREIHKEMSAKKTVTIEVPAIVRPHIIGKAGIKVQELESMTATRIKVPQLQASDGPPAEYDDEDTIDITIEGDEYGVTIAVHKIKEIVAERTITVTTRILDIPGELYPFIQGPHRKFIEEYETKVQRVQVPDYFYSAKNQPFSPPSGPIVITGEKRAVQELRAEIERKATEFKATFHSVPVPVNKAKHRFFTSNRGQLIHQVLATAGCTVILPEGAKVDSLIVYGPSDKIPQGYQEVMKASNAYQQVAIDVCKAYPKAPGGPKLPARDITRYLDHTGEFQSLQSEFDLEITTPSRDELYDLDKPCVIHIIGKSKDGVNGVKAKIQELYSKLTPGHILRFEVEPLHHRLIVGRDGRGVRRITERFLGLCLLLPEDVGEAEIVLIYDGPSQDPEEISKSLEELKEHVLSLVEAQKFDVAEKIITIPHGFHAKVRGEENTTLNALNPTSVHVYFGALKARLGNPAAAASPGDEDNITIRGAKAGVDNLATAIKQFVASIPEDGNIPTVSEQFTYPTELSAQLIGAKGANVNKLRAELGVEINLKEGQGEIRGIQVAVDAARRKLSLQIKELSDKDIKHLKIPQEFHSTIIGSGGNSVRKLETRYGVRIMFPKPGRDKDADGADVPAKQDANEVIVKGGKDGVSKARDEILALLEYEKGKSFTTSIPITGRGLEFMFKNASKEIKQLRDDSSVRLDIPQRDAIGKDEQAVIKIRGTEDEVKNVKTILSKIVKEAEQTTQRSISVEKKYHRSLIGPGGHTLKEIVVGAGGPHDKHALARTVRFPNQESDSSEIIVQGSSAVVDKIVAAIEEIVEQKNSEITGTVEVAPEKHRHLIGREGSIRRELEAKFRVTIDIPRQKPGQTNTSPDVKITGIAEDVDKAKDHILEMIKEPESETIEIPTRLYHAIADGGQLIRRLQRDFRVSIDHNGQQRPPKPEEPEPDLSGSFPLITDDEEDASQGFTWEVVESDNQGGEEGDFPWVIRGKLEQIAKAKAEIAKAVALAQQQSYIGYLVLPDSSKFRLIIGPSGSQVEKIRRDTSCRIAVPRSQDVGEPIVMHGSKEGVERAKEIILGLVNNGDSNGHGRRRGNGNGGA</sequence>
<dbReference type="InterPro" id="IPR004088">
    <property type="entry name" value="KH_dom_type_1"/>
</dbReference>
<keyword evidence="1" id="KW-0677">Repeat</keyword>
<dbReference type="Pfam" id="PF00013">
    <property type="entry name" value="KH_1"/>
    <property type="match status" value="4"/>
</dbReference>
<feature type="domain" description="K Homology" evidence="5">
    <location>
        <begin position="224"/>
        <end position="303"/>
    </location>
</feature>